<sequence>MAEADLTDAGMQDFMDAALTDLNNWQ</sequence>
<dbReference type="Proteomes" id="UP001597302">
    <property type="component" value="Unassembled WGS sequence"/>
</dbReference>
<evidence type="ECO:0000313" key="1">
    <source>
        <dbReference type="EMBL" id="MFD1483566.1"/>
    </source>
</evidence>
<protein>
    <submittedName>
        <fullName evidence="1">Uncharacterized protein</fullName>
    </submittedName>
</protein>
<dbReference type="RefSeq" id="WP_278248498.1">
    <property type="nucleotide sequence ID" value="NZ_CBCSAJ010000125.1"/>
</dbReference>
<keyword evidence="2" id="KW-1185">Reference proteome</keyword>
<name>A0ABW4E4B5_9RHOB</name>
<evidence type="ECO:0000313" key="2">
    <source>
        <dbReference type="Proteomes" id="UP001597302"/>
    </source>
</evidence>
<reference evidence="2" key="1">
    <citation type="journal article" date="2019" name="Int. J. Syst. Evol. Microbiol.">
        <title>The Global Catalogue of Microorganisms (GCM) 10K type strain sequencing project: providing services to taxonomists for standard genome sequencing and annotation.</title>
        <authorList>
            <consortium name="The Broad Institute Genomics Platform"/>
            <consortium name="The Broad Institute Genome Sequencing Center for Infectious Disease"/>
            <person name="Wu L."/>
            <person name="Ma J."/>
        </authorList>
    </citation>
    <scope>NUCLEOTIDE SEQUENCE [LARGE SCALE GENOMIC DNA]</scope>
    <source>
        <strain evidence="2">CCM 8875</strain>
    </source>
</reference>
<gene>
    <name evidence="1" type="ORF">ACFQ5P_19940</name>
</gene>
<proteinExistence type="predicted"/>
<accession>A0ABW4E4B5</accession>
<organism evidence="1 2">
    <name type="scientific">Paracoccus nototheniae</name>
    <dbReference type="NCBI Taxonomy" id="2489002"/>
    <lineage>
        <taxon>Bacteria</taxon>
        <taxon>Pseudomonadati</taxon>
        <taxon>Pseudomonadota</taxon>
        <taxon>Alphaproteobacteria</taxon>
        <taxon>Rhodobacterales</taxon>
        <taxon>Paracoccaceae</taxon>
        <taxon>Paracoccus</taxon>
    </lineage>
</organism>
<dbReference type="EMBL" id="JBHTOQ010000083">
    <property type="protein sequence ID" value="MFD1483566.1"/>
    <property type="molecule type" value="Genomic_DNA"/>
</dbReference>
<comment type="caution">
    <text evidence="1">The sequence shown here is derived from an EMBL/GenBank/DDBJ whole genome shotgun (WGS) entry which is preliminary data.</text>
</comment>